<accession>A0A2P1QP64</accession>
<dbReference type="Proteomes" id="UP000033961">
    <property type="component" value="Chromosome I"/>
</dbReference>
<sequence length="289" mass="32825">MSSKKQTIETSNMESALVPRSGGDSEREQLARAIYLSQRIQNNIIAFCFDLKEMRDRRLFTRLGFETFKDYLHATMPKFIPMSFAKNMLLLSDKMSEEEYSEVDQDQIKALAKIASDSDVYKITKMGTVHLIDGQELTIEEYESIRAEEIAQNTKTYREAIQLVDEHKELKKQNQKLSRDLEVNEGLIKQQSDKIHTIKSALDYVANEKGTNADLIATVTTKIGANKRIMDLLLSIEKGIGEINNIDDSLKSDLEIAGAALQLETMLKLAVSKINNVWNPHFFAIQDEA</sequence>
<protein>
    <submittedName>
        <fullName evidence="3">Uncharacterized protein</fullName>
    </submittedName>
</protein>
<dbReference type="EMBL" id="CP027843">
    <property type="protein sequence ID" value="AVQ10696.1"/>
    <property type="molecule type" value="Genomic_DNA"/>
</dbReference>
<name>A0A2P1QP64_9LEPT</name>
<dbReference type="AlphaFoldDB" id="A0A2P1QP64"/>
<evidence type="ECO:0000313" key="4">
    <source>
        <dbReference type="Proteomes" id="UP000033961"/>
    </source>
</evidence>
<evidence type="ECO:0000313" key="3">
    <source>
        <dbReference type="EMBL" id="AVQ10696.1"/>
    </source>
</evidence>
<feature type="compositionally biased region" description="Polar residues" evidence="2">
    <location>
        <begin position="1"/>
        <end position="14"/>
    </location>
</feature>
<gene>
    <name evidence="3" type="ORF">XB16_0349</name>
</gene>
<evidence type="ECO:0000256" key="1">
    <source>
        <dbReference type="SAM" id="Coils"/>
    </source>
</evidence>
<reference evidence="3 4" key="1">
    <citation type="journal article" date="2015" name="Genome Announc.">
        <title>Draft Genome Sequences of Leptospira santarosai Strains U160, U164, and U233, Isolated from Asymptomatic Cattle.</title>
        <authorList>
            <person name="Kremer F.S."/>
            <person name="Eslabao M.R."/>
            <person name="Provisor M."/>
            <person name="Woloski R.D."/>
            <person name="Ramires O.V."/>
            <person name="Moreno L.Z."/>
            <person name="Moreno A.M."/>
            <person name="Hamond C."/>
            <person name="Lilenbaum W."/>
            <person name="Dellagostin O.A."/>
        </authorList>
    </citation>
    <scope>NUCLEOTIDE SEQUENCE [LARGE SCALE GENOMIC DNA]</scope>
    <source>
        <strain evidence="3 4">U160</strain>
    </source>
</reference>
<keyword evidence="1" id="KW-0175">Coiled coil</keyword>
<organism evidence="3 4">
    <name type="scientific">Leptospira santarosai</name>
    <dbReference type="NCBI Taxonomy" id="28183"/>
    <lineage>
        <taxon>Bacteria</taxon>
        <taxon>Pseudomonadati</taxon>
        <taxon>Spirochaetota</taxon>
        <taxon>Spirochaetia</taxon>
        <taxon>Leptospirales</taxon>
        <taxon>Leptospiraceae</taxon>
        <taxon>Leptospira</taxon>
    </lineage>
</organism>
<evidence type="ECO:0000256" key="2">
    <source>
        <dbReference type="SAM" id="MobiDB-lite"/>
    </source>
</evidence>
<proteinExistence type="predicted"/>
<feature type="coiled-coil region" evidence="1">
    <location>
        <begin position="160"/>
        <end position="187"/>
    </location>
</feature>
<feature type="region of interest" description="Disordered" evidence="2">
    <location>
        <begin position="1"/>
        <end position="24"/>
    </location>
</feature>